<dbReference type="SUPFAM" id="SSF81383">
    <property type="entry name" value="F-box domain"/>
    <property type="match status" value="1"/>
</dbReference>
<dbReference type="AlphaFoldDB" id="A0A5J9UVI4"/>
<dbReference type="Proteomes" id="UP000324897">
    <property type="component" value="Chromosome 2"/>
</dbReference>
<dbReference type="EMBL" id="RWGY01000013">
    <property type="protein sequence ID" value="TVU27127.1"/>
    <property type="molecule type" value="Genomic_DNA"/>
</dbReference>
<name>A0A5J9UVI4_9POAL</name>
<dbReference type="PROSITE" id="PS50181">
    <property type="entry name" value="FBOX"/>
    <property type="match status" value="1"/>
</dbReference>
<organism evidence="2 3">
    <name type="scientific">Eragrostis curvula</name>
    <name type="common">weeping love grass</name>
    <dbReference type="NCBI Taxonomy" id="38414"/>
    <lineage>
        <taxon>Eukaryota</taxon>
        <taxon>Viridiplantae</taxon>
        <taxon>Streptophyta</taxon>
        <taxon>Embryophyta</taxon>
        <taxon>Tracheophyta</taxon>
        <taxon>Spermatophyta</taxon>
        <taxon>Magnoliopsida</taxon>
        <taxon>Liliopsida</taxon>
        <taxon>Poales</taxon>
        <taxon>Poaceae</taxon>
        <taxon>PACMAD clade</taxon>
        <taxon>Chloridoideae</taxon>
        <taxon>Eragrostideae</taxon>
        <taxon>Eragrostidinae</taxon>
        <taxon>Eragrostis</taxon>
    </lineage>
</organism>
<comment type="caution">
    <text evidence="2">The sequence shown here is derived from an EMBL/GenBank/DDBJ whole genome shotgun (WGS) entry which is preliminary data.</text>
</comment>
<dbReference type="Gramene" id="TVU27127">
    <property type="protein sequence ID" value="TVU27127"/>
    <property type="gene ID" value="EJB05_29707"/>
</dbReference>
<gene>
    <name evidence="2" type="ORF">EJB05_29707</name>
</gene>
<dbReference type="InterPro" id="IPR001810">
    <property type="entry name" value="F-box_dom"/>
</dbReference>
<dbReference type="OrthoDB" id="639965at2759"/>
<keyword evidence="3" id="KW-1185">Reference proteome</keyword>
<dbReference type="Gene3D" id="1.20.1280.50">
    <property type="match status" value="1"/>
</dbReference>
<evidence type="ECO:0000259" key="1">
    <source>
        <dbReference type="PROSITE" id="PS50181"/>
    </source>
</evidence>
<reference evidence="2 3" key="1">
    <citation type="journal article" date="2019" name="Sci. Rep.">
        <title>A high-quality genome of Eragrostis curvula grass provides insights into Poaceae evolution and supports new strategies to enhance forage quality.</title>
        <authorList>
            <person name="Carballo J."/>
            <person name="Santos B.A.C.M."/>
            <person name="Zappacosta D."/>
            <person name="Garbus I."/>
            <person name="Selva J.P."/>
            <person name="Gallo C.A."/>
            <person name="Diaz A."/>
            <person name="Albertini E."/>
            <person name="Caccamo M."/>
            <person name="Echenique V."/>
        </authorList>
    </citation>
    <scope>NUCLEOTIDE SEQUENCE [LARGE SCALE GENOMIC DNA]</scope>
    <source>
        <strain evidence="3">cv. Victoria</strain>
        <tissue evidence="2">Leaf</tissue>
    </source>
</reference>
<feature type="domain" description="F-box" evidence="1">
    <location>
        <begin position="1"/>
        <end position="44"/>
    </location>
</feature>
<dbReference type="PANTHER" id="PTHR34591">
    <property type="entry name" value="OS03G0653100 PROTEIN-RELATED"/>
    <property type="match status" value="1"/>
</dbReference>
<feature type="non-terminal residue" evidence="2">
    <location>
        <position position="1"/>
    </location>
</feature>
<dbReference type="SMART" id="SM00256">
    <property type="entry name" value="FBOX"/>
    <property type="match status" value="1"/>
</dbReference>
<sequence length="409" mass="46862">MEFLPDDLVAGILRRLAPRDLAMARGVCRAWRSLIDVRRLLRTDLLPLSTLGGIFINFHAQSFSEYFFPITSTAISSMADYVPFSSKRDDRYVTCHCNGLLLLEGDYVVNPATRWWTHVPPPPSHRPLDFGCTFLVFDPALSPHYELFSVRQLIYRDHVDSVVTEEGSQWPPSSCILHVFSSSSKAASGWEDRLFVRDGEAAAIVTDKRTRMVKEDSPVYYKRATYIPCETNIVLRVSLSDTKYRAIKPPSAIGVKEVLHLGKSKDGVYFASLGSTGRDGVERLRIWVLSESCGRTEWLSKYRADISWALRENLESWVLQDVNYKYKYGHLANDCNEKRQKIAYGTFLILGFHPFEEVVFLSQALRWGLAYDLTSSKLQCLGYLYPKKYNQFSEGEYILQAYPYTPCWM</sequence>
<dbReference type="Pfam" id="PF12937">
    <property type="entry name" value="F-box-like"/>
    <property type="match status" value="1"/>
</dbReference>
<protein>
    <recommendedName>
        <fullName evidence="1">F-box domain-containing protein</fullName>
    </recommendedName>
</protein>
<accession>A0A5J9UVI4</accession>
<dbReference type="InterPro" id="IPR036047">
    <property type="entry name" value="F-box-like_dom_sf"/>
</dbReference>
<proteinExistence type="predicted"/>
<evidence type="ECO:0000313" key="2">
    <source>
        <dbReference type="EMBL" id="TVU27127.1"/>
    </source>
</evidence>
<evidence type="ECO:0000313" key="3">
    <source>
        <dbReference type="Proteomes" id="UP000324897"/>
    </source>
</evidence>